<name>A0AAV4BXD1_9GAST</name>
<comment type="caution">
    <text evidence="1">The sequence shown here is derived from an EMBL/GenBank/DDBJ whole genome shotgun (WGS) entry which is preliminary data.</text>
</comment>
<dbReference type="EMBL" id="BLXT01005736">
    <property type="protein sequence ID" value="GFO25191.1"/>
    <property type="molecule type" value="Genomic_DNA"/>
</dbReference>
<gene>
    <name evidence="1" type="ORF">PoB_005169600</name>
</gene>
<keyword evidence="2" id="KW-1185">Reference proteome</keyword>
<sequence length="89" mass="10038">MPPKSSPKSLARVKDPPIPLFATHFMNHRLDKKAYKYLSCVYKGVAALMGLRRHGTEAYTIGQCVLQKLKLKVMQCCRLMSQALNIMGD</sequence>
<evidence type="ECO:0000313" key="2">
    <source>
        <dbReference type="Proteomes" id="UP000735302"/>
    </source>
</evidence>
<accession>A0AAV4BXD1</accession>
<reference evidence="1 2" key="1">
    <citation type="journal article" date="2021" name="Elife">
        <title>Chloroplast acquisition without the gene transfer in kleptoplastic sea slugs, Plakobranchus ocellatus.</title>
        <authorList>
            <person name="Maeda T."/>
            <person name="Takahashi S."/>
            <person name="Yoshida T."/>
            <person name="Shimamura S."/>
            <person name="Takaki Y."/>
            <person name="Nagai Y."/>
            <person name="Toyoda A."/>
            <person name="Suzuki Y."/>
            <person name="Arimoto A."/>
            <person name="Ishii H."/>
            <person name="Satoh N."/>
            <person name="Nishiyama T."/>
            <person name="Hasebe M."/>
            <person name="Maruyama T."/>
            <person name="Minagawa J."/>
            <person name="Obokata J."/>
            <person name="Shigenobu S."/>
        </authorList>
    </citation>
    <scope>NUCLEOTIDE SEQUENCE [LARGE SCALE GENOMIC DNA]</scope>
</reference>
<proteinExistence type="predicted"/>
<organism evidence="1 2">
    <name type="scientific">Plakobranchus ocellatus</name>
    <dbReference type="NCBI Taxonomy" id="259542"/>
    <lineage>
        <taxon>Eukaryota</taxon>
        <taxon>Metazoa</taxon>
        <taxon>Spiralia</taxon>
        <taxon>Lophotrochozoa</taxon>
        <taxon>Mollusca</taxon>
        <taxon>Gastropoda</taxon>
        <taxon>Heterobranchia</taxon>
        <taxon>Euthyneura</taxon>
        <taxon>Panpulmonata</taxon>
        <taxon>Sacoglossa</taxon>
        <taxon>Placobranchoidea</taxon>
        <taxon>Plakobranchidae</taxon>
        <taxon>Plakobranchus</taxon>
    </lineage>
</organism>
<evidence type="ECO:0000313" key="1">
    <source>
        <dbReference type="EMBL" id="GFO25191.1"/>
    </source>
</evidence>
<dbReference type="AlphaFoldDB" id="A0AAV4BXD1"/>
<dbReference type="Proteomes" id="UP000735302">
    <property type="component" value="Unassembled WGS sequence"/>
</dbReference>
<protein>
    <submittedName>
        <fullName evidence="1">Uncharacterized protein</fullName>
    </submittedName>
</protein>